<comment type="caution">
    <text evidence="2">The sequence shown here is derived from an EMBL/GenBank/DDBJ whole genome shotgun (WGS) entry which is preliminary data.</text>
</comment>
<evidence type="ECO:0000256" key="1">
    <source>
        <dbReference type="SAM" id="MobiDB-lite"/>
    </source>
</evidence>
<keyword evidence="3" id="KW-1185">Reference proteome</keyword>
<dbReference type="AlphaFoldDB" id="A0AAD4LCH7"/>
<protein>
    <submittedName>
        <fullName evidence="2">Uncharacterized protein</fullName>
    </submittedName>
</protein>
<organism evidence="2 3">
    <name type="scientific">Lactarius akahatsu</name>
    <dbReference type="NCBI Taxonomy" id="416441"/>
    <lineage>
        <taxon>Eukaryota</taxon>
        <taxon>Fungi</taxon>
        <taxon>Dikarya</taxon>
        <taxon>Basidiomycota</taxon>
        <taxon>Agaricomycotina</taxon>
        <taxon>Agaricomycetes</taxon>
        <taxon>Russulales</taxon>
        <taxon>Russulaceae</taxon>
        <taxon>Lactarius</taxon>
    </lineage>
</organism>
<dbReference type="EMBL" id="JAKELL010000041">
    <property type="protein sequence ID" value="KAH8988595.1"/>
    <property type="molecule type" value="Genomic_DNA"/>
</dbReference>
<proteinExistence type="predicted"/>
<feature type="region of interest" description="Disordered" evidence="1">
    <location>
        <begin position="251"/>
        <end position="272"/>
    </location>
</feature>
<evidence type="ECO:0000313" key="2">
    <source>
        <dbReference type="EMBL" id="KAH8988595.1"/>
    </source>
</evidence>
<dbReference type="Proteomes" id="UP001201163">
    <property type="component" value="Unassembled WGS sequence"/>
</dbReference>
<name>A0AAD4LCH7_9AGAM</name>
<gene>
    <name evidence="2" type="ORF">EDB92DRAFT_1947960</name>
</gene>
<accession>A0AAD4LCH7</accession>
<evidence type="ECO:0000313" key="3">
    <source>
        <dbReference type="Proteomes" id="UP001201163"/>
    </source>
</evidence>
<reference evidence="2" key="1">
    <citation type="submission" date="2022-01" db="EMBL/GenBank/DDBJ databases">
        <title>Comparative genomics reveals a dynamic genome evolution in the ectomycorrhizal milk-cap (Lactarius) mushrooms.</title>
        <authorList>
            <consortium name="DOE Joint Genome Institute"/>
            <person name="Lebreton A."/>
            <person name="Tang N."/>
            <person name="Kuo A."/>
            <person name="LaButti K."/>
            <person name="Drula E."/>
            <person name="Barry K."/>
            <person name="Clum A."/>
            <person name="Lipzen A."/>
            <person name="Mousain D."/>
            <person name="Ng V."/>
            <person name="Wang R."/>
            <person name="Wang X."/>
            <person name="Dai Y."/>
            <person name="Henrissat B."/>
            <person name="Grigoriev I.V."/>
            <person name="Guerin-Laguette A."/>
            <person name="Yu F."/>
            <person name="Martin F.M."/>
        </authorList>
    </citation>
    <scope>NUCLEOTIDE SEQUENCE</scope>
    <source>
        <strain evidence="2">QP</strain>
    </source>
</reference>
<sequence>MHLEPILPQRSALPPLKNFRSVHVHVDLDTTPSEKNAMPCPVSDIVIAYYRSFAGMVSRTDPGPLQGISLSHFSEVGYRVSSMESNAQRKGLVPAIGSLGTPTSKRTHHWVVFRNLTPLHSRLMSRLRGRPGGPPVWGLRTNDDEQPPARGVPRFSPGIALHERTAEAVGPWHGLHRPAHAHPTRAARPAHPLVQTEGVRVPREQRAKRLVLGSGWIIEGPEKQRNVLFGINKSGVGGWVYEQERVALKERPKRETQGKGRRSILTPRRPIL</sequence>